<evidence type="ECO:0000313" key="4">
    <source>
        <dbReference type="Proteomes" id="UP000059680"/>
    </source>
</evidence>
<dbReference type="eggNOG" id="KOG4658">
    <property type="taxonomic scope" value="Eukaryota"/>
</dbReference>
<feature type="region of interest" description="Disordered" evidence="1">
    <location>
        <begin position="240"/>
        <end position="269"/>
    </location>
</feature>
<name>A0A0P0Y5K1_ORYSJ</name>
<evidence type="ECO:0000313" key="3">
    <source>
        <dbReference type="EMBL" id="BAT15229.1"/>
    </source>
</evidence>
<dbReference type="InParanoid" id="A0A0P0Y5K1"/>
<dbReference type="OMA" id="REDFRWS"/>
<dbReference type="EMBL" id="AP014967">
    <property type="protein sequence ID" value="BAT15229.1"/>
    <property type="molecule type" value="Genomic_DNA"/>
</dbReference>
<sequence length="402" mass="45567">MITRLCNLRRLGLDDSPINQVPRGIGRLEFLNDLEGFPVGGGSDNTKMQDGWNLQELAHLSQLRRLDLNKLERATPRSSTDALLLTYKKHLKSLHLCCTEPTDEAYSEEGISNVEMIFEQLSPPRNLEDLMIVLFFGRRFPTWLSTSLLSSLTYLKLKDCKSCVHLPPHNRTATNLKYLRIDGASAITKIGPEFVGCWEGNLISTETVAFPRLELLAIKDMPNWEEWSFVKEEELQEEKAAAAAQEGGKDGTAASKQKGEEAPSPTPRSSWLLPCLKQLQLVECPKLRALPPQLGQQATNLKELDIRRARCLKMVEHLPFLSGILFVQSCQGLEIISNLPQVRELLVNHCPNLRHVEMLGGLEQLWLSKNMQKISSLWVPGLEEQHRQLHGDEHKLEVNEWF</sequence>
<reference evidence="4" key="1">
    <citation type="journal article" date="2005" name="Nature">
        <title>The map-based sequence of the rice genome.</title>
        <authorList>
            <consortium name="International rice genome sequencing project (IRGSP)"/>
            <person name="Matsumoto T."/>
            <person name="Wu J."/>
            <person name="Kanamori H."/>
            <person name="Katayose Y."/>
            <person name="Fujisawa M."/>
            <person name="Namiki N."/>
            <person name="Mizuno H."/>
            <person name="Yamamoto K."/>
            <person name="Antonio B.A."/>
            <person name="Baba T."/>
            <person name="Sakata K."/>
            <person name="Nagamura Y."/>
            <person name="Aoki H."/>
            <person name="Arikawa K."/>
            <person name="Arita K."/>
            <person name="Bito T."/>
            <person name="Chiden Y."/>
            <person name="Fujitsuka N."/>
            <person name="Fukunaka R."/>
            <person name="Hamada M."/>
            <person name="Harada C."/>
            <person name="Hayashi A."/>
            <person name="Hijishita S."/>
            <person name="Honda M."/>
            <person name="Hosokawa S."/>
            <person name="Ichikawa Y."/>
            <person name="Idonuma A."/>
            <person name="Iijima M."/>
            <person name="Ikeda M."/>
            <person name="Ikeno M."/>
            <person name="Ito K."/>
            <person name="Ito S."/>
            <person name="Ito T."/>
            <person name="Ito Y."/>
            <person name="Ito Y."/>
            <person name="Iwabuchi A."/>
            <person name="Kamiya K."/>
            <person name="Karasawa W."/>
            <person name="Kurita K."/>
            <person name="Katagiri S."/>
            <person name="Kikuta A."/>
            <person name="Kobayashi H."/>
            <person name="Kobayashi N."/>
            <person name="Machita K."/>
            <person name="Maehara T."/>
            <person name="Masukawa M."/>
            <person name="Mizubayashi T."/>
            <person name="Mukai Y."/>
            <person name="Nagasaki H."/>
            <person name="Nagata Y."/>
            <person name="Naito S."/>
            <person name="Nakashima M."/>
            <person name="Nakama Y."/>
            <person name="Nakamichi Y."/>
            <person name="Nakamura M."/>
            <person name="Meguro A."/>
            <person name="Negishi M."/>
            <person name="Ohta I."/>
            <person name="Ohta T."/>
            <person name="Okamoto M."/>
            <person name="Ono N."/>
            <person name="Saji S."/>
            <person name="Sakaguchi M."/>
            <person name="Sakai K."/>
            <person name="Shibata M."/>
            <person name="Shimokawa T."/>
            <person name="Song J."/>
            <person name="Takazaki Y."/>
            <person name="Terasawa K."/>
            <person name="Tsugane M."/>
            <person name="Tsuji K."/>
            <person name="Ueda S."/>
            <person name="Waki K."/>
            <person name="Yamagata H."/>
            <person name="Yamamoto M."/>
            <person name="Yamamoto S."/>
            <person name="Yamane H."/>
            <person name="Yoshiki S."/>
            <person name="Yoshihara R."/>
            <person name="Yukawa K."/>
            <person name="Zhong H."/>
            <person name="Yano M."/>
            <person name="Yuan Q."/>
            <person name="Ouyang S."/>
            <person name="Liu J."/>
            <person name="Jones K.M."/>
            <person name="Gansberger K."/>
            <person name="Moffat K."/>
            <person name="Hill J."/>
            <person name="Bera J."/>
            <person name="Fadrosh D."/>
            <person name="Jin S."/>
            <person name="Johri S."/>
            <person name="Kim M."/>
            <person name="Overton L."/>
            <person name="Reardon M."/>
            <person name="Tsitrin T."/>
            <person name="Vuong H."/>
            <person name="Weaver B."/>
            <person name="Ciecko A."/>
            <person name="Tallon L."/>
            <person name="Jackson J."/>
            <person name="Pai G."/>
            <person name="Aken S.V."/>
            <person name="Utterback T."/>
            <person name="Reidmuller S."/>
            <person name="Feldblyum T."/>
            <person name="Hsiao J."/>
            <person name="Zismann V."/>
            <person name="Iobst S."/>
            <person name="de Vazeille A.R."/>
            <person name="Buell C.R."/>
            <person name="Ying K."/>
            <person name="Li Y."/>
            <person name="Lu T."/>
            <person name="Huang Y."/>
            <person name="Zhao Q."/>
            <person name="Feng Q."/>
            <person name="Zhang L."/>
            <person name="Zhu J."/>
            <person name="Weng Q."/>
            <person name="Mu J."/>
            <person name="Lu Y."/>
            <person name="Fan D."/>
            <person name="Liu Y."/>
            <person name="Guan J."/>
            <person name="Zhang Y."/>
            <person name="Yu S."/>
            <person name="Liu X."/>
            <person name="Zhang Y."/>
            <person name="Hong G."/>
            <person name="Han B."/>
            <person name="Choisne N."/>
            <person name="Demange N."/>
            <person name="Orjeda G."/>
            <person name="Samain S."/>
            <person name="Cattolico L."/>
            <person name="Pelletier E."/>
            <person name="Couloux A."/>
            <person name="Segurens B."/>
            <person name="Wincker P."/>
            <person name="D'Hont A."/>
            <person name="Scarpelli C."/>
            <person name="Weissenbach J."/>
            <person name="Salanoubat M."/>
            <person name="Quetier F."/>
            <person name="Yu Y."/>
            <person name="Kim H.R."/>
            <person name="Rambo T."/>
            <person name="Currie J."/>
            <person name="Collura K."/>
            <person name="Luo M."/>
            <person name="Yang T."/>
            <person name="Ammiraju J.S.S."/>
            <person name="Engler F."/>
            <person name="Soderlund C."/>
            <person name="Wing R.A."/>
            <person name="Palmer L.E."/>
            <person name="de la Bastide M."/>
            <person name="Spiegel L."/>
            <person name="Nascimento L."/>
            <person name="Zutavern T."/>
            <person name="O'Shaughnessy A."/>
            <person name="Dike S."/>
            <person name="Dedhia N."/>
            <person name="Preston R."/>
            <person name="Balija V."/>
            <person name="McCombie W.R."/>
            <person name="Chow T."/>
            <person name="Chen H."/>
            <person name="Chung M."/>
            <person name="Chen C."/>
            <person name="Shaw J."/>
            <person name="Wu H."/>
            <person name="Hsiao K."/>
            <person name="Chao Y."/>
            <person name="Chu M."/>
            <person name="Cheng C."/>
            <person name="Hour A."/>
            <person name="Lee P."/>
            <person name="Lin S."/>
            <person name="Lin Y."/>
            <person name="Liou J."/>
            <person name="Liu S."/>
            <person name="Hsing Y."/>
            <person name="Raghuvanshi S."/>
            <person name="Mohanty A."/>
            <person name="Bharti A.K."/>
            <person name="Gaur A."/>
            <person name="Gupta V."/>
            <person name="Kumar D."/>
            <person name="Ravi V."/>
            <person name="Vij S."/>
            <person name="Kapur A."/>
            <person name="Khurana P."/>
            <person name="Khurana P."/>
            <person name="Khurana J.P."/>
            <person name="Tyagi A.K."/>
            <person name="Gaikwad K."/>
            <person name="Singh A."/>
            <person name="Dalal V."/>
            <person name="Srivastava S."/>
            <person name="Dixit A."/>
            <person name="Pal A.K."/>
            <person name="Ghazi I.A."/>
            <person name="Yadav M."/>
            <person name="Pandit A."/>
            <person name="Bhargava A."/>
            <person name="Sureshbabu K."/>
            <person name="Batra K."/>
            <person name="Sharma T.R."/>
            <person name="Mohapatra T."/>
            <person name="Singh N.K."/>
            <person name="Messing J."/>
            <person name="Nelson A.B."/>
            <person name="Fuks G."/>
            <person name="Kavchok S."/>
            <person name="Keizer G."/>
            <person name="Linton E."/>
            <person name="Llaca V."/>
            <person name="Song R."/>
            <person name="Tanyolac B."/>
            <person name="Young S."/>
            <person name="Ho-Il K."/>
            <person name="Hahn J.H."/>
            <person name="Sangsakoo G."/>
            <person name="Vanavichit A."/>
            <person name="de Mattos Luiz.A.T."/>
            <person name="Zimmer P.D."/>
            <person name="Malone G."/>
            <person name="Dellagostin O."/>
            <person name="de Oliveira A.C."/>
            <person name="Bevan M."/>
            <person name="Bancroft I."/>
            <person name="Minx P."/>
            <person name="Cordum H."/>
            <person name="Wilson R."/>
            <person name="Cheng Z."/>
            <person name="Jin W."/>
            <person name="Jiang J."/>
            <person name="Leong S.A."/>
            <person name="Iwama H."/>
            <person name="Gojobori T."/>
            <person name="Itoh T."/>
            <person name="Niimura Y."/>
            <person name="Fujii Y."/>
            <person name="Habara T."/>
            <person name="Sakai H."/>
            <person name="Sato Y."/>
            <person name="Wilson G."/>
            <person name="Kumar K."/>
            <person name="McCouch S."/>
            <person name="Juretic N."/>
            <person name="Hoen D."/>
            <person name="Wright S."/>
            <person name="Bruskiewich R."/>
            <person name="Bureau T."/>
            <person name="Miyao A."/>
            <person name="Hirochika H."/>
            <person name="Nishikawa T."/>
            <person name="Kadowaki K."/>
            <person name="Sugiura M."/>
            <person name="Burr B."/>
            <person name="Sasaki T."/>
        </authorList>
    </citation>
    <scope>NUCLEOTIDE SEQUENCE [LARGE SCALE GENOMIC DNA]</scope>
    <source>
        <strain evidence="4">cv. Nipponbare</strain>
    </source>
</reference>
<keyword evidence="4" id="KW-1185">Reference proteome</keyword>
<evidence type="ECO:0000256" key="1">
    <source>
        <dbReference type="SAM" id="MobiDB-lite"/>
    </source>
</evidence>
<dbReference type="STRING" id="39947.A0A0P0Y5K1"/>
<dbReference type="Gene3D" id="3.80.10.10">
    <property type="entry name" value="Ribonuclease Inhibitor"/>
    <property type="match status" value="2"/>
</dbReference>
<dbReference type="Proteomes" id="UP000059680">
    <property type="component" value="Chromosome 11"/>
</dbReference>
<accession>A0A0P0Y5K1</accession>
<proteinExistence type="evidence at protein level"/>
<dbReference type="Gramene" id="Os11t0677101-00">
    <property type="protein sequence ID" value="Os11t0677101-00"/>
    <property type="gene ID" value="Os11g0677101"/>
</dbReference>
<dbReference type="PANTHER" id="PTHR47186">
    <property type="entry name" value="LEUCINE-RICH REPEAT-CONTAINING PROTEIN 57"/>
    <property type="match status" value="1"/>
</dbReference>
<dbReference type="InterPro" id="IPR032675">
    <property type="entry name" value="LRR_dom_sf"/>
</dbReference>
<dbReference type="InterPro" id="IPR056789">
    <property type="entry name" value="LRR_R13L1-DRL21"/>
</dbReference>
<dbReference type="PaxDb" id="39947-A0A0P0Y5K1"/>
<protein>
    <submittedName>
        <fullName evidence="3">Os11g0677101 protein</fullName>
    </submittedName>
</protein>
<reference evidence="3 4" key="3">
    <citation type="journal article" date="2013" name="Rice">
        <title>Improvement of the Oryza sativa Nipponbare reference genome using next generation sequence and optical map data.</title>
        <authorList>
            <person name="Kawahara Y."/>
            <person name="de la Bastide M."/>
            <person name="Hamilton J.P."/>
            <person name="Kanamori H."/>
            <person name="McCombie W.R."/>
            <person name="Ouyang S."/>
            <person name="Schwartz D.C."/>
            <person name="Tanaka T."/>
            <person name="Wu J."/>
            <person name="Zhou S."/>
            <person name="Childs K.L."/>
            <person name="Davidson R.M."/>
            <person name="Lin H."/>
            <person name="Quesada-Ocampo L."/>
            <person name="Vaillancourt B."/>
            <person name="Sakai H."/>
            <person name="Lee S.S."/>
            <person name="Kim J."/>
            <person name="Numa H."/>
            <person name="Itoh T."/>
            <person name="Buell C.R."/>
            <person name="Matsumoto T."/>
        </authorList>
    </citation>
    <scope>NUCLEOTIDE SEQUENCE [LARGE SCALE GENOMIC DNA]</scope>
    <source>
        <strain evidence="4">cv. Nipponbare</strain>
    </source>
</reference>
<dbReference type="Pfam" id="PF25019">
    <property type="entry name" value="LRR_R13L1-DRL21"/>
    <property type="match status" value="1"/>
</dbReference>
<keyword evidence="5" id="KW-1267">Proteomics identification</keyword>
<dbReference type="AlphaFoldDB" id="A0A0P0Y5K1"/>
<dbReference type="SUPFAM" id="SSF52058">
    <property type="entry name" value="L domain-like"/>
    <property type="match status" value="1"/>
</dbReference>
<dbReference type="PANTHER" id="PTHR47186:SF51">
    <property type="entry name" value="NB-ARC DOMAIN-CONTAINING PROTEIN"/>
    <property type="match status" value="1"/>
</dbReference>
<evidence type="ECO:0000259" key="2">
    <source>
        <dbReference type="Pfam" id="PF25019"/>
    </source>
</evidence>
<feature type="domain" description="R13L1/DRL21-like LRR repeat region" evidence="2">
    <location>
        <begin position="54"/>
        <end position="182"/>
    </location>
</feature>
<reference evidence="3 4" key="2">
    <citation type="journal article" date="2013" name="Plant Cell Physiol.">
        <title>Rice Annotation Project Database (RAP-DB): an integrative and interactive database for rice genomics.</title>
        <authorList>
            <person name="Sakai H."/>
            <person name="Lee S.S."/>
            <person name="Tanaka T."/>
            <person name="Numa H."/>
            <person name="Kim J."/>
            <person name="Kawahara Y."/>
            <person name="Wakimoto H."/>
            <person name="Yang C.C."/>
            <person name="Iwamoto M."/>
            <person name="Abe T."/>
            <person name="Yamada Y."/>
            <person name="Muto A."/>
            <person name="Inokuchi H."/>
            <person name="Ikemura T."/>
            <person name="Matsumoto T."/>
            <person name="Sasaki T."/>
            <person name="Itoh T."/>
        </authorList>
    </citation>
    <scope>NUCLEOTIDE SEQUENCE [LARGE SCALE GENOMIC DNA]</scope>
    <source>
        <strain evidence="4">cv. Nipponbare</strain>
    </source>
</reference>
<organism evidence="3 4">
    <name type="scientific">Oryza sativa subsp. japonica</name>
    <name type="common">Rice</name>
    <dbReference type="NCBI Taxonomy" id="39947"/>
    <lineage>
        <taxon>Eukaryota</taxon>
        <taxon>Viridiplantae</taxon>
        <taxon>Streptophyta</taxon>
        <taxon>Embryophyta</taxon>
        <taxon>Tracheophyta</taxon>
        <taxon>Spermatophyta</taxon>
        <taxon>Magnoliopsida</taxon>
        <taxon>Liliopsida</taxon>
        <taxon>Poales</taxon>
        <taxon>Poaceae</taxon>
        <taxon>BOP clade</taxon>
        <taxon>Oryzoideae</taxon>
        <taxon>Oryzeae</taxon>
        <taxon>Oryzinae</taxon>
        <taxon>Oryza</taxon>
        <taxon>Oryza sativa</taxon>
    </lineage>
</organism>
<gene>
    <name evidence="3" type="ordered locus">Os11g0677101</name>
    <name evidence="3" type="ORF">OSNPB_110677101</name>
</gene>
<evidence type="ECO:0007829" key="5">
    <source>
        <dbReference type="PeptideAtlas" id="A0A0P0Y5K1"/>
    </source>
</evidence>
<dbReference type="FunCoup" id="A0A0P0Y5K1">
    <property type="interactions" value="3"/>
</dbReference>